<dbReference type="WBParaSite" id="SMRG1_81450.1">
    <property type="protein sequence ID" value="SMRG1_81450.1"/>
    <property type="gene ID" value="SMRG1_81450"/>
</dbReference>
<keyword evidence="1" id="KW-1133">Transmembrane helix</keyword>
<reference evidence="3" key="1">
    <citation type="submission" date="2023-11" db="UniProtKB">
        <authorList>
            <consortium name="WormBaseParasite"/>
        </authorList>
    </citation>
    <scope>IDENTIFICATION</scope>
</reference>
<dbReference type="AlphaFoldDB" id="A0AA85AF33"/>
<accession>A0AA85AF33</accession>
<evidence type="ECO:0000256" key="1">
    <source>
        <dbReference type="SAM" id="Phobius"/>
    </source>
</evidence>
<name>A0AA85AF33_9TREM</name>
<evidence type="ECO:0000313" key="2">
    <source>
        <dbReference type="Proteomes" id="UP000050790"/>
    </source>
</evidence>
<keyword evidence="1" id="KW-0472">Membrane</keyword>
<proteinExistence type="predicted"/>
<dbReference type="Proteomes" id="UP000050790">
    <property type="component" value="Unassembled WGS sequence"/>
</dbReference>
<protein>
    <submittedName>
        <fullName evidence="3">Uncharacterized protein</fullName>
    </submittedName>
</protein>
<organism evidence="2 3">
    <name type="scientific">Schistosoma margrebowiei</name>
    <dbReference type="NCBI Taxonomy" id="48269"/>
    <lineage>
        <taxon>Eukaryota</taxon>
        <taxon>Metazoa</taxon>
        <taxon>Spiralia</taxon>
        <taxon>Lophotrochozoa</taxon>
        <taxon>Platyhelminthes</taxon>
        <taxon>Trematoda</taxon>
        <taxon>Digenea</taxon>
        <taxon>Strigeidida</taxon>
        <taxon>Schistosomatoidea</taxon>
        <taxon>Schistosomatidae</taxon>
        <taxon>Schistosoma</taxon>
    </lineage>
</organism>
<evidence type="ECO:0000313" key="3">
    <source>
        <dbReference type="WBParaSite" id="SMRG1_81450.1"/>
    </source>
</evidence>
<keyword evidence="1" id="KW-0812">Transmembrane</keyword>
<sequence>MKLLFNDSLTSLNIPINDNHFNDSMNNQQLNNEHVHNETVLNSTTHSVSSTTESMINEIEIVNTTAIMMNITDNITIMNDTTNYITVDYHKENLRTITTHPTIDVNSKKTTEVNMNSWSSLTSLSTPYISRIEDSETQQVYRSFSAPVDITHTKTGQATLKHQQLILKHPIERTEHKGLSYGGIVSLSILGVTFGLLLLIWFRKRCLLKKRRSKKDGKKMSLAGGKLAADLKTAAHLSEALKSQDKVALKTDMEMNEQEQAGDHEKEKQYFGKLQFSLDYDFQKAEGMLMTSSNQFKSTVSDDDSIKLQINRDPINKCSLHC</sequence>
<feature type="transmembrane region" description="Helical" evidence="1">
    <location>
        <begin position="179"/>
        <end position="202"/>
    </location>
</feature>